<dbReference type="AlphaFoldDB" id="A0AAD3D185"/>
<feature type="chain" id="PRO_5042195936" evidence="1">
    <location>
        <begin position="17"/>
        <end position="616"/>
    </location>
</feature>
<accession>A0AAD3D185</accession>
<organism evidence="2 3">
    <name type="scientific">Chaetoceros tenuissimus</name>
    <dbReference type="NCBI Taxonomy" id="426638"/>
    <lineage>
        <taxon>Eukaryota</taxon>
        <taxon>Sar</taxon>
        <taxon>Stramenopiles</taxon>
        <taxon>Ochrophyta</taxon>
        <taxon>Bacillariophyta</taxon>
        <taxon>Coscinodiscophyceae</taxon>
        <taxon>Chaetocerotophycidae</taxon>
        <taxon>Chaetocerotales</taxon>
        <taxon>Chaetocerotaceae</taxon>
        <taxon>Chaetoceros</taxon>
    </lineage>
</organism>
<protein>
    <submittedName>
        <fullName evidence="2">Uncharacterized protein</fullName>
    </submittedName>
</protein>
<evidence type="ECO:0000256" key="1">
    <source>
        <dbReference type="SAM" id="SignalP"/>
    </source>
</evidence>
<evidence type="ECO:0000313" key="2">
    <source>
        <dbReference type="EMBL" id="GFH55828.1"/>
    </source>
</evidence>
<dbReference type="SUPFAM" id="SSF82171">
    <property type="entry name" value="DPP6 N-terminal domain-like"/>
    <property type="match status" value="1"/>
</dbReference>
<proteinExistence type="predicted"/>
<feature type="signal peptide" evidence="1">
    <location>
        <begin position="1"/>
        <end position="16"/>
    </location>
</feature>
<gene>
    <name evidence="2" type="ORF">CTEN210_12304</name>
</gene>
<evidence type="ECO:0000313" key="3">
    <source>
        <dbReference type="Proteomes" id="UP001054902"/>
    </source>
</evidence>
<keyword evidence="1" id="KW-0732">Signal</keyword>
<dbReference type="EMBL" id="BLLK01000051">
    <property type="protein sequence ID" value="GFH55828.1"/>
    <property type="molecule type" value="Genomic_DNA"/>
</dbReference>
<keyword evidence="3" id="KW-1185">Reference proteome</keyword>
<reference evidence="2 3" key="1">
    <citation type="journal article" date="2021" name="Sci. Rep.">
        <title>The genome of the diatom Chaetoceros tenuissimus carries an ancient integrated fragment of an extant virus.</title>
        <authorList>
            <person name="Hongo Y."/>
            <person name="Kimura K."/>
            <person name="Takaki Y."/>
            <person name="Yoshida Y."/>
            <person name="Baba S."/>
            <person name="Kobayashi G."/>
            <person name="Nagasaki K."/>
            <person name="Hano T."/>
            <person name="Tomaru Y."/>
        </authorList>
    </citation>
    <scope>NUCLEOTIDE SEQUENCE [LARGE SCALE GENOMIC DNA]</scope>
    <source>
        <strain evidence="2 3">NIES-3715</strain>
    </source>
</reference>
<sequence length="616" mass="69989">MLKVLVLIIVAIGINSSPFKWAAAVVSDGEGSVERICTSSSRNNECDIKLKMNCIVTKSDDYPNLKGMNCMDARDTLASSPYTLDPWHQCRYDSDGNFINQYTVKVRYTFTICNESDEYDIKLNLKKSNVKINKGRTSFKKAGVAQTLASSQCQTIRKWRRLNLCTFGGEKTINAYYLSMWLTGRSQEVNKKQCSCYMHWRSSNAVTETRQWVEVGNALEPIVSDTNRDYPWSPSAMNGDGTVIALTLPWYDCWPSSAMVYSFSEDTGLWSPLGENLLSGDDDPMSIALSSRGDRVAIVVHDYYGYDYQLRVHDYNAEEDSWLRTETMHLVSDFGSTHFLFMSHDGNRIMYSSSVYSPGSNYKMEIHGQVYNEDTQVWSAIAPVITDSGEYPLFLETIVSNSNADRIAVLGSQILETSSMTTEDSPTIRIYDLSSDMDKWVQVGQDINLLSIWSSAGNEYSIRSINISGEGNHIAIRTCSGEYVTEQDNNRLICDQDYVHVWKFKDDDGSTWVPHGQEAIVGVREPQLNKDGSMMVVEEVEDYHEYIRNPLQGYEYDGNSWEPIGMSLEPNVSDEQLIYWKSMGMAYEKDRIIVLKAESRYNTKTTFMINELKDFS</sequence>
<dbReference type="Proteomes" id="UP001054902">
    <property type="component" value="Unassembled WGS sequence"/>
</dbReference>
<name>A0AAD3D185_9STRA</name>
<comment type="caution">
    <text evidence="2">The sequence shown here is derived from an EMBL/GenBank/DDBJ whole genome shotgun (WGS) entry which is preliminary data.</text>
</comment>